<dbReference type="STRING" id="1121883.SAMN02745226_01606"/>
<dbReference type="InterPro" id="IPR058592">
    <property type="entry name" value="Gtf3_C"/>
</dbReference>
<dbReference type="Pfam" id="PF26337">
    <property type="entry name" value="Gtf3_C"/>
    <property type="match status" value="1"/>
</dbReference>
<dbReference type="InterPro" id="IPR058591">
    <property type="entry name" value="Gtf3_N"/>
</dbReference>
<dbReference type="Pfam" id="PF26334">
    <property type="entry name" value="Gtf3_N"/>
    <property type="match status" value="1"/>
</dbReference>
<feature type="domain" description="Glucosyltransferase 3-like C-terminal" evidence="3">
    <location>
        <begin position="182"/>
        <end position="345"/>
    </location>
</feature>
<dbReference type="AlphaFoldDB" id="A0A1M7T6L6"/>
<proteinExistence type="predicted"/>
<dbReference type="Proteomes" id="UP000184207">
    <property type="component" value="Unassembled WGS sequence"/>
</dbReference>
<accession>A0A1M7T6L6</accession>
<reference evidence="5" key="1">
    <citation type="submission" date="2016-12" db="EMBL/GenBank/DDBJ databases">
        <authorList>
            <person name="Varghese N."/>
            <person name="Submissions S."/>
        </authorList>
    </citation>
    <scope>NUCLEOTIDE SEQUENCE [LARGE SCALE GENOMIC DNA]</scope>
    <source>
        <strain evidence="5">DSM 13020</strain>
    </source>
</reference>
<evidence type="ECO:0000256" key="1">
    <source>
        <dbReference type="ARBA" id="ARBA00022679"/>
    </source>
</evidence>
<protein>
    <submittedName>
        <fullName evidence="4">Uncharacterized protein</fullName>
    </submittedName>
</protein>
<dbReference type="EMBL" id="FRDJ01000010">
    <property type="protein sequence ID" value="SHN66381.1"/>
    <property type="molecule type" value="Genomic_DNA"/>
</dbReference>
<dbReference type="Gene3D" id="3.40.50.2000">
    <property type="entry name" value="Glycogen Phosphorylase B"/>
    <property type="match status" value="2"/>
</dbReference>
<dbReference type="RefSeq" id="WP_072760283.1">
    <property type="nucleotide sequence ID" value="NZ_FRDJ01000010.1"/>
</dbReference>
<evidence type="ECO:0000313" key="5">
    <source>
        <dbReference type="Proteomes" id="UP000184207"/>
    </source>
</evidence>
<evidence type="ECO:0000313" key="4">
    <source>
        <dbReference type="EMBL" id="SHN66381.1"/>
    </source>
</evidence>
<name>A0A1M7T6L6_FERGO</name>
<evidence type="ECO:0000259" key="3">
    <source>
        <dbReference type="Pfam" id="PF26337"/>
    </source>
</evidence>
<evidence type="ECO:0000259" key="2">
    <source>
        <dbReference type="Pfam" id="PF26334"/>
    </source>
</evidence>
<keyword evidence="1" id="KW-0808">Transferase</keyword>
<sequence>MEGKEIYYVPYFHWGSKFNAGYKAKNDVEIIFESAKFKRVDIFKKASDSNSRIFSLSRLISLYLKRNFANNAIVFFQNGTGLDLLIAPALRKAFKNAKRCIVIHDIESIRLARSIDFTREKLVFSNFTHAVCHSKKMADYIKEKLGYKGKIYILGLFDYILDTPVYERVMSKTLPSLGKYVISFAGNLSKSTFLKKIIKEVNPLNYTVYLYGKGYDGDTKDGVLEYKGVFHPDELPYKIEGHFGLVWDGEEVNGISGTVGHYLKYNSPHKASLYIVSGLPLIVWKESAIYETVKEYNIGFGVNSLKEIDEILSKVSEKDYQVWRENTIKLGKKLASGENVKEIINRILSK</sequence>
<feature type="domain" description="Glucosyltransferase 3-like N-terminal" evidence="2">
    <location>
        <begin position="14"/>
        <end position="155"/>
    </location>
</feature>
<gene>
    <name evidence="4" type="ORF">SAMN02745226_01606</name>
</gene>
<keyword evidence="5" id="KW-1185">Reference proteome</keyword>
<dbReference type="SUPFAM" id="SSF53756">
    <property type="entry name" value="UDP-Glycosyltransferase/glycogen phosphorylase"/>
    <property type="match status" value="1"/>
</dbReference>
<dbReference type="OrthoDB" id="9790931at2"/>
<organism evidence="4 5">
    <name type="scientific">Fervidobacterium gondwanense DSM 13020</name>
    <dbReference type="NCBI Taxonomy" id="1121883"/>
    <lineage>
        <taxon>Bacteria</taxon>
        <taxon>Thermotogati</taxon>
        <taxon>Thermotogota</taxon>
        <taxon>Thermotogae</taxon>
        <taxon>Thermotogales</taxon>
        <taxon>Fervidobacteriaceae</taxon>
        <taxon>Fervidobacterium</taxon>
    </lineage>
</organism>
<dbReference type="PIRSF" id="PIRSF007023">
    <property type="entry name" value="UDP-Galf_transf"/>
    <property type="match status" value="1"/>
</dbReference>